<name>A0AA89BHP8_9ASTE</name>
<keyword evidence="1" id="KW-0812">Transmembrane</keyword>
<organism evidence="2 3">
    <name type="scientific">Escallonia herrerae</name>
    <dbReference type="NCBI Taxonomy" id="1293975"/>
    <lineage>
        <taxon>Eukaryota</taxon>
        <taxon>Viridiplantae</taxon>
        <taxon>Streptophyta</taxon>
        <taxon>Embryophyta</taxon>
        <taxon>Tracheophyta</taxon>
        <taxon>Spermatophyta</taxon>
        <taxon>Magnoliopsida</taxon>
        <taxon>eudicotyledons</taxon>
        <taxon>Gunneridae</taxon>
        <taxon>Pentapetalae</taxon>
        <taxon>asterids</taxon>
        <taxon>campanulids</taxon>
        <taxon>Escalloniales</taxon>
        <taxon>Escalloniaceae</taxon>
        <taxon>Escallonia</taxon>
    </lineage>
</organism>
<reference evidence="2" key="1">
    <citation type="submission" date="2022-12" db="EMBL/GenBank/DDBJ databases">
        <title>Draft genome assemblies for two species of Escallonia (Escalloniales).</title>
        <authorList>
            <person name="Chanderbali A."/>
            <person name="Dervinis C."/>
            <person name="Anghel I."/>
            <person name="Soltis D."/>
            <person name="Soltis P."/>
            <person name="Zapata F."/>
        </authorList>
    </citation>
    <scope>NUCLEOTIDE SEQUENCE</scope>
    <source>
        <strain evidence="2">UCBG64.0493</strain>
        <tissue evidence="2">Leaf</tissue>
    </source>
</reference>
<evidence type="ECO:0000313" key="3">
    <source>
        <dbReference type="Proteomes" id="UP001188597"/>
    </source>
</evidence>
<keyword evidence="1" id="KW-1133">Transmembrane helix</keyword>
<proteinExistence type="predicted"/>
<dbReference type="Proteomes" id="UP001188597">
    <property type="component" value="Unassembled WGS sequence"/>
</dbReference>
<gene>
    <name evidence="2" type="ORF">RJ639_031505</name>
</gene>
<feature type="transmembrane region" description="Helical" evidence="1">
    <location>
        <begin position="80"/>
        <end position="104"/>
    </location>
</feature>
<evidence type="ECO:0000256" key="1">
    <source>
        <dbReference type="SAM" id="Phobius"/>
    </source>
</evidence>
<feature type="transmembrane region" description="Helical" evidence="1">
    <location>
        <begin position="43"/>
        <end position="60"/>
    </location>
</feature>
<dbReference type="AlphaFoldDB" id="A0AA89BHP8"/>
<comment type="caution">
    <text evidence="2">The sequence shown here is derived from an EMBL/GenBank/DDBJ whole genome shotgun (WGS) entry which is preliminary data.</text>
</comment>
<sequence length="214" mass="24460">MQRVISISATQLLPSILPSGYMKTTLTHHLLSMSIHQTPPPKFLMNLTFIIIPLLMPLLVPPPRLTFNRGCTHGATYLTLFITLLNCFPPTILLMIYTLLNFTLTPPYFRSWRQWTDFRVPFVMMFRAVRAITEIETEELSVIQVEVLKRTGIAASMIIGLEHESFNLKKKVMELTEEADVLTNWLKIHERSIIDMVVAGEGAEENAFEAVDKE</sequence>
<keyword evidence="3" id="KW-1185">Reference proteome</keyword>
<protein>
    <submittedName>
        <fullName evidence="2">Uncharacterized protein</fullName>
    </submittedName>
</protein>
<evidence type="ECO:0000313" key="2">
    <source>
        <dbReference type="EMBL" id="KAK3036887.1"/>
    </source>
</evidence>
<dbReference type="EMBL" id="JAVXUP010000135">
    <property type="protein sequence ID" value="KAK3036887.1"/>
    <property type="molecule type" value="Genomic_DNA"/>
</dbReference>
<accession>A0AA89BHP8</accession>
<keyword evidence="1" id="KW-0472">Membrane</keyword>